<reference evidence="1 2" key="1">
    <citation type="submission" date="2019-04" db="EMBL/GenBank/DDBJ databases">
        <title>Sulfurimonas crateris sp. nov. a facultative anaerobic sulfur-oxidizing chemolithautotrophic bacterium isolated from a terrestrial mud vulcano.</title>
        <authorList>
            <person name="Ratnikova N.M."/>
            <person name="Slobodkin A.I."/>
            <person name="Merkel A.Y."/>
            <person name="Novikov A."/>
            <person name="Bonch-Osmolovskaya E.A."/>
            <person name="Slobodkina G.B."/>
        </authorList>
    </citation>
    <scope>NUCLEOTIDE SEQUENCE [LARGE SCALE GENOMIC DNA]</scope>
    <source>
        <strain evidence="1 2">SN118</strain>
    </source>
</reference>
<dbReference type="NCBIfam" id="NF008911">
    <property type="entry name" value="PRK12275.1-2"/>
    <property type="match status" value="1"/>
</dbReference>
<dbReference type="InterPro" id="IPR012657">
    <property type="entry name" value="23S_rRNA-intervening_sequence"/>
</dbReference>
<dbReference type="CDD" id="cd16377">
    <property type="entry name" value="23S_rRNA_IVP_like"/>
    <property type="match status" value="1"/>
</dbReference>
<dbReference type="AlphaFoldDB" id="A0A4U2Z966"/>
<dbReference type="PANTHER" id="PTHR38471:SF2">
    <property type="entry name" value="FOUR HELIX BUNDLE PROTEIN"/>
    <property type="match status" value="1"/>
</dbReference>
<name>A0A4U2Z966_9BACT</name>
<protein>
    <submittedName>
        <fullName evidence="1">Four helix bundle protein</fullName>
    </submittedName>
</protein>
<dbReference type="Proteomes" id="UP000309561">
    <property type="component" value="Unassembled WGS sequence"/>
</dbReference>
<sequence length="118" mass="13725">MSDYKDLNVWKESMDLVENVYRLLKLFPKEEIYALTDQLKRAVVSVPSNIAEGQNRNTDKEFVQFLYIALGSASEVETQLLIAKRLSYIQNIDNEINQITKIRKMTNALINSIRRKTN</sequence>
<proteinExistence type="predicted"/>
<dbReference type="EMBL" id="SZPX01000003">
    <property type="protein sequence ID" value="TKI70050.1"/>
    <property type="molecule type" value="Genomic_DNA"/>
</dbReference>
<dbReference type="PANTHER" id="PTHR38471">
    <property type="entry name" value="FOUR HELIX BUNDLE PROTEIN"/>
    <property type="match status" value="1"/>
</dbReference>
<evidence type="ECO:0000313" key="2">
    <source>
        <dbReference type="Proteomes" id="UP000309561"/>
    </source>
</evidence>
<accession>A0A4U2Z966</accession>
<dbReference type="Gene3D" id="1.20.1440.60">
    <property type="entry name" value="23S rRNA-intervening sequence"/>
    <property type="match status" value="1"/>
</dbReference>
<dbReference type="SUPFAM" id="SSF158446">
    <property type="entry name" value="IVS-encoded protein-like"/>
    <property type="match status" value="1"/>
</dbReference>
<dbReference type="InterPro" id="IPR036583">
    <property type="entry name" value="23S_rRNA_IVS_sf"/>
</dbReference>
<dbReference type="NCBIfam" id="TIGR02436">
    <property type="entry name" value="four helix bundle protein"/>
    <property type="match status" value="1"/>
</dbReference>
<dbReference type="Pfam" id="PF05635">
    <property type="entry name" value="23S_rRNA_IVP"/>
    <property type="match status" value="1"/>
</dbReference>
<gene>
    <name evidence="1" type="ORF">FCU45_04825</name>
</gene>
<comment type="caution">
    <text evidence="1">The sequence shown here is derived from an EMBL/GenBank/DDBJ whole genome shotgun (WGS) entry which is preliminary data.</text>
</comment>
<organism evidence="1 2">
    <name type="scientific">Sulfurimonas crateris</name>
    <dbReference type="NCBI Taxonomy" id="2574727"/>
    <lineage>
        <taxon>Bacteria</taxon>
        <taxon>Pseudomonadati</taxon>
        <taxon>Campylobacterota</taxon>
        <taxon>Epsilonproteobacteria</taxon>
        <taxon>Campylobacterales</taxon>
        <taxon>Sulfurimonadaceae</taxon>
        <taxon>Sulfurimonas</taxon>
    </lineage>
</organism>
<evidence type="ECO:0000313" key="1">
    <source>
        <dbReference type="EMBL" id="TKI70050.1"/>
    </source>
</evidence>
<keyword evidence="2" id="KW-1185">Reference proteome</keyword>
<dbReference type="OrthoDB" id="9800370at2"/>